<dbReference type="AlphaFoldDB" id="A0A7C5N3Y3"/>
<dbReference type="Proteomes" id="UP000886100">
    <property type="component" value="Unassembled WGS sequence"/>
</dbReference>
<organism evidence="1">
    <name type="scientific">Thiolapillus brandeum</name>
    <dbReference type="NCBI Taxonomy" id="1076588"/>
    <lineage>
        <taxon>Bacteria</taxon>
        <taxon>Pseudomonadati</taxon>
        <taxon>Pseudomonadota</taxon>
        <taxon>Gammaproteobacteria</taxon>
        <taxon>Chromatiales</taxon>
        <taxon>Sedimenticolaceae</taxon>
        <taxon>Thiolapillus</taxon>
    </lineage>
</organism>
<reference evidence="1" key="1">
    <citation type="journal article" date="2020" name="mSystems">
        <title>Genome- and Community-Level Interaction Insights into Carbon Utilization and Element Cycling Functions of Hydrothermarchaeota in Hydrothermal Sediment.</title>
        <authorList>
            <person name="Zhou Z."/>
            <person name="Liu Y."/>
            <person name="Xu W."/>
            <person name="Pan J."/>
            <person name="Luo Z.H."/>
            <person name="Li M."/>
        </authorList>
    </citation>
    <scope>NUCLEOTIDE SEQUENCE [LARGE SCALE GENOMIC DNA]</scope>
    <source>
        <strain evidence="1">HyVt-535</strain>
    </source>
</reference>
<proteinExistence type="predicted"/>
<dbReference type="InterPro" id="IPR021357">
    <property type="entry name" value="DUF2782"/>
</dbReference>
<evidence type="ECO:0000313" key="1">
    <source>
        <dbReference type="EMBL" id="HHH14043.1"/>
    </source>
</evidence>
<gene>
    <name evidence="1" type="ORF">ENJ98_07380</name>
</gene>
<accession>A0A7C5N3Y3</accession>
<name>A0A7C5N3Y3_9GAMM</name>
<dbReference type="Gene3D" id="2.20.130.30">
    <property type="entry name" value="Protein of unknown function DUF2782"/>
    <property type="match status" value="1"/>
</dbReference>
<dbReference type="Pfam" id="PF11191">
    <property type="entry name" value="DUF2782"/>
    <property type="match status" value="1"/>
</dbReference>
<sequence>MDLTYRADELDLEPAVQVKEFSNRTVQEYRINGNLYMIKITPRYGPPYYLVDDTGSGELEFRRDDPSRDMIIPKWTLMTW</sequence>
<dbReference type="EMBL" id="DROM01000442">
    <property type="protein sequence ID" value="HHH14043.1"/>
    <property type="molecule type" value="Genomic_DNA"/>
</dbReference>
<protein>
    <submittedName>
        <fullName evidence="1">DUF2782 domain-containing protein</fullName>
    </submittedName>
</protein>
<comment type="caution">
    <text evidence="1">The sequence shown here is derived from an EMBL/GenBank/DDBJ whole genome shotgun (WGS) entry which is preliminary data.</text>
</comment>